<dbReference type="InterPro" id="IPR001452">
    <property type="entry name" value="SH3_domain"/>
</dbReference>
<dbReference type="Pfam" id="PF25610">
    <property type="entry name" value="HR1_TOCA"/>
    <property type="match status" value="1"/>
</dbReference>
<dbReference type="InterPro" id="IPR057870">
    <property type="entry name" value="HR1_TOCA"/>
</dbReference>
<dbReference type="InterPro" id="IPR027267">
    <property type="entry name" value="AH/BAR_dom_sf"/>
</dbReference>
<keyword evidence="9" id="KW-1185">Reference proteome</keyword>
<dbReference type="Pfam" id="PF00611">
    <property type="entry name" value="FCH"/>
    <property type="match status" value="1"/>
</dbReference>
<reference evidence="10" key="1">
    <citation type="submission" date="2016-11" db="UniProtKB">
        <authorList>
            <consortium name="WormBaseParasite"/>
        </authorList>
    </citation>
    <scope>IDENTIFICATION</scope>
</reference>
<dbReference type="PANTHER" id="PTHR15735">
    <property type="entry name" value="FCH AND DOUBLE SH3 DOMAINS PROTEIN"/>
    <property type="match status" value="1"/>
</dbReference>
<dbReference type="AlphaFoldDB" id="A0A1I8I3F2"/>
<feature type="compositionally biased region" description="Low complexity" evidence="6">
    <location>
        <begin position="289"/>
        <end position="313"/>
    </location>
</feature>
<evidence type="ECO:0000256" key="5">
    <source>
        <dbReference type="SAM" id="Coils"/>
    </source>
</evidence>
<dbReference type="PROSITE" id="PS50002">
    <property type="entry name" value="SH3"/>
    <property type="match status" value="1"/>
</dbReference>
<evidence type="ECO:0000256" key="1">
    <source>
        <dbReference type="ARBA" id="ARBA00022443"/>
    </source>
</evidence>
<evidence type="ECO:0000259" key="7">
    <source>
        <dbReference type="PROSITE" id="PS50002"/>
    </source>
</evidence>
<dbReference type="Gene3D" id="2.30.30.40">
    <property type="entry name" value="SH3 Domains"/>
    <property type="match status" value="1"/>
</dbReference>
<dbReference type="InterPro" id="IPR001060">
    <property type="entry name" value="FCH_dom"/>
</dbReference>
<dbReference type="InterPro" id="IPR031160">
    <property type="entry name" value="F_BAR_dom"/>
</dbReference>
<dbReference type="InterPro" id="IPR036028">
    <property type="entry name" value="SH3-like_dom_sf"/>
</dbReference>
<dbReference type="SUPFAM" id="SSF50044">
    <property type="entry name" value="SH3-domain"/>
    <property type="match status" value="1"/>
</dbReference>
<feature type="domain" description="F-BAR" evidence="8">
    <location>
        <begin position="5"/>
        <end position="267"/>
    </location>
</feature>
<dbReference type="SMART" id="SM00055">
    <property type="entry name" value="FCH"/>
    <property type="match status" value="1"/>
</dbReference>
<evidence type="ECO:0000256" key="6">
    <source>
        <dbReference type="SAM" id="MobiDB-lite"/>
    </source>
</evidence>
<dbReference type="SMART" id="SM00326">
    <property type="entry name" value="SH3"/>
    <property type="match status" value="1"/>
</dbReference>
<evidence type="ECO:0000256" key="4">
    <source>
        <dbReference type="PROSITE-ProRule" id="PRU01077"/>
    </source>
</evidence>
<feature type="region of interest" description="Disordered" evidence="6">
    <location>
        <begin position="421"/>
        <end position="449"/>
    </location>
</feature>
<name>A0A1I8I3F2_9PLAT</name>
<dbReference type="WBParaSite" id="maker-uti_cns_0009492-snap-gene-0.3-mRNA-1">
    <property type="protein sequence ID" value="maker-uti_cns_0009492-snap-gene-0.3-mRNA-1"/>
    <property type="gene ID" value="maker-uti_cns_0009492-snap-gene-0.3"/>
</dbReference>
<keyword evidence="1 3" id="KW-0728">SH3 domain</keyword>
<keyword evidence="2 4" id="KW-0175">Coiled coil</keyword>
<evidence type="ECO:0000313" key="10">
    <source>
        <dbReference type="WBParaSite" id="maker-uti_cns_0009492-snap-gene-0.3-mRNA-1"/>
    </source>
</evidence>
<evidence type="ECO:0000259" key="8">
    <source>
        <dbReference type="PROSITE" id="PS51741"/>
    </source>
</evidence>
<dbReference type="SUPFAM" id="SSF103657">
    <property type="entry name" value="BAR/IMD domain-like"/>
    <property type="match status" value="1"/>
</dbReference>
<feature type="coiled-coil region" evidence="5">
    <location>
        <begin position="340"/>
        <end position="413"/>
    </location>
</feature>
<feature type="domain" description="SH3" evidence="7">
    <location>
        <begin position="540"/>
        <end position="604"/>
    </location>
</feature>
<accession>A0A1I8I3F2</accession>
<evidence type="ECO:0000256" key="3">
    <source>
        <dbReference type="PROSITE-ProRule" id="PRU00192"/>
    </source>
</evidence>
<feature type="region of interest" description="Disordered" evidence="6">
    <location>
        <begin position="515"/>
        <end position="538"/>
    </location>
</feature>
<dbReference type="PANTHER" id="PTHR15735:SF12">
    <property type="entry name" value="CDC42-INTERACTING PROTEIN 4, ISOFORM B"/>
    <property type="match status" value="1"/>
</dbReference>
<feature type="region of interest" description="Disordered" evidence="6">
    <location>
        <begin position="283"/>
        <end position="322"/>
    </location>
</feature>
<dbReference type="Gene3D" id="6.10.140.470">
    <property type="match status" value="1"/>
</dbReference>
<dbReference type="Gene3D" id="1.20.1270.60">
    <property type="entry name" value="Arfaptin homology (AH) domain/BAR domain"/>
    <property type="match status" value="1"/>
</dbReference>
<dbReference type="Proteomes" id="UP000095280">
    <property type="component" value="Unplaced"/>
</dbReference>
<protein>
    <submittedName>
        <fullName evidence="10">SH3 domain-containing protein</fullName>
    </submittedName>
</protein>
<organism evidence="9 10">
    <name type="scientific">Macrostomum lignano</name>
    <dbReference type="NCBI Taxonomy" id="282301"/>
    <lineage>
        <taxon>Eukaryota</taxon>
        <taxon>Metazoa</taxon>
        <taxon>Spiralia</taxon>
        <taxon>Lophotrochozoa</taxon>
        <taxon>Platyhelminthes</taxon>
        <taxon>Rhabditophora</taxon>
        <taxon>Macrostomorpha</taxon>
        <taxon>Macrostomida</taxon>
        <taxon>Macrostomidae</taxon>
        <taxon>Macrostomum</taxon>
    </lineage>
</organism>
<proteinExistence type="predicted"/>
<dbReference type="PROSITE" id="PS51741">
    <property type="entry name" value="F_BAR"/>
    <property type="match status" value="1"/>
</dbReference>
<evidence type="ECO:0000256" key="2">
    <source>
        <dbReference type="ARBA" id="ARBA00023054"/>
    </source>
</evidence>
<evidence type="ECO:0000313" key="9">
    <source>
        <dbReference type="Proteomes" id="UP000095280"/>
    </source>
</evidence>
<dbReference type="Pfam" id="PF00018">
    <property type="entry name" value="SH3_1"/>
    <property type="match status" value="1"/>
</dbReference>
<feature type="coiled-coil region" evidence="5">
    <location>
        <begin position="81"/>
        <end position="150"/>
    </location>
</feature>
<sequence>MTATSTWDNRLWDTYNPQLYNFTKYNIDFLKHCSDFLERRCKIEEKYAKEIKKLCKEFKPKDFDKREKFKFTAQTAFEDSLSELTALANQHENLRDDLLRSSRELRDWLREMNKQEQLVERRLAASSKDVERSRAQLEQARAQYHKAHSDMRRAWEEYAAAKESRDVTRAEEERLQLAYRAKADLCEDRRNGYAKEITEFNTVQADFIQRGLPEQLSGLEQLHRSFCDACSREFGAWAQAQLDRLAVQASCAKSLQQRALTVSADGDVAEFLRVTASGNPLPGDAPFEDLSASAADGSPAASALSADGDSVSLQHATPPRSHRAARLFSTLRSSKALGPAQQKRKLEEQLKDKEADLQKAMKEIEGLKKLRQTYQHHPETADQTSLAQVDAMLQQLVDKATRLRDECAEILDLTSCNGGGGADPQAASVGQPVKPMRKSRSISSLASGGDKKRRFRLDLVTRHFSPSTSASSAACSLKDLEGKGFGGRTGAGVMSVSATDGGAASPATAFADEFADESPQHQPTPQTPQPPVEGAAAAAPAAATAEMLYDFADTSQSDNLAVSAGEQVEVLQRDPDWSLVRRLHGEAAGEQGYVPTAYYEYVSAA</sequence>